<dbReference type="Proteomes" id="UP000807469">
    <property type="component" value="Unassembled WGS sequence"/>
</dbReference>
<feature type="non-terminal residue" evidence="1">
    <location>
        <position position="1"/>
    </location>
</feature>
<sequence length="266" mass="29161">DVAKDAAEIMTEMRKAGQEDRTFRSDEEAHRRGHFFNLATGISFGGGQQEPGNLVLHKKQATADALVADASIRRIAGFQSGCFSFYFPKIYHHYWTHLGPLYGRIPTLRANFPNVSIFPACTFNLGPTTATHDHRDSANVASGICAITALGNFDPTLGGHLILFDLKLVIEFPPGSTVLIPSALFKHGNTPIVGEGVSRMSFTQYCAGGLFRWVRYGFQTVKAVKEACATESEFKEIQAKIDGKLKDRTAEALGLFSTINSLVHDH</sequence>
<proteinExistence type="predicted"/>
<organism evidence="1 2">
    <name type="scientific">Pholiota conissans</name>
    <dbReference type="NCBI Taxonomy" id="109636"/>
    <lineage>
        <taxon>Eukaryota</taxon>
        <taxon>Fungi</taxon>
        <taxon>Dikarya</taxon>
        <taxon>Basidiomycota</taxon>
        <taxon>Agaricomycotina</taxon>
        <taxon>Agaricomycetes</taxon>
        <taxon>Agaricomycetidae</taxon>
        <taxon>Agaricales</taxon>
        <taxon>Agaricineae</taxon>
        <taxon>Strophariaceae</taxon>
        <taxon>Pholiota</taxon>
    </lineage>
</organism>
<dbReference type="Gene3D" id="3.60.130.30">
    <property type="match status" value="1"/>
</dbReference>
<evidence type="ECO:0000313" key="2">
    <source>
        <dbReference type="Proteomes" id="UP000807469"/>
    </source>
</evidence>
<reference evidence="1" key="1">
    <citation type="submission" date="2020-11" db="EMBL/GenBank/DDBJ databases">
        <authorList>
            <consortium name="DOE Joint Genome Institute"/>
            <person name="Ahrendt S."/>
            <person name="Riley R."/>
            <person name="Andreopoulos W."/>
            <person name="Labutti K."/>
            <person name="Pangilinan J."/>
            <person name="Ruiz-Duenas F.J."/>
            <person name="Barrasa J.M."/>
            <person name="Sanchez-Garcia M."/>
            <person name="Camarero S."/>
            <person name="Miyauchi S."/>
            <person name="Serrano A."/>
            <person name="Linde D."/>
            <person name="Babiker R."/>
            <person name="Drula E."/>
            <person name="Ayuso-Fernandez I."/>
            <person name="Pacheco R."/>
            <person name="Padilla G."/>
            <person name="Ferreira P."/>
            <person name="Barriuso J."/>
            <person name="Kellner H."/>
            <person name="Castanera R."/>
            <person name="Alfaro M."/>
            <person name="Ramirez L."/>
            <person name="Pisabarro A.G."/>
            <person name="Kuo A."/>
            <person name="Tritt A."/>
            <person name="Lipzen A."/>
            <person name="He G."/>
            <person name="Yan M."/>
            <person name="Ng V."/>
            <person name="Cullen D."/>
            <person name="Martin F."/>
            <person name="Rosso M.-N."/>
            <person name="Henrissat B."/>
            <person name="Hibbett D."/>
            <person name="Martinez A.T."/>
            <person name="Grigoriev I.V."/>
        </authorList>
    </citation>
    <scope>NUCLEOTIDE SEQUENCE</scope>
    <source>
        <strain evidence="1">CIRM-BRFM 674</strain>
    </source>
</reference>
<gene>
    <name evidence="1" type="ORF">BDN70DRAFT_761742</name>
</gene>
<dbReference type="EMBL" id="MU155635">
    <property type="protein sequence ID" value="KAF9471714.1"/>
    <property type="molecule type" value="Genomic_DNA"/>
</dbReference>
<protein>
    <submittedName>
        <fullName evidence="1">Uncharacterized protein</fullName>
    </submittedName>
</protein>
<comment type="caution">
    <text evidence="1">The sequence shown here is derived from an EMBL/GenBank/DDBJ whole genome shotgun (WGS) entry which is preliminary data.</text>
</comment>
<feature type="non-terminal residue" evidence="1">
    <location>
        <position position="266"/>
    </location>
</feature>
<name>A0A9P6CT37_9AGAR</name>
<dbReference type="OrthoDB" id="3202607at2759"/>
<dbReference type="AlphaFoldDB" id="A0A9P6CT37"/>
<accession>A0A9P6CT37</accession>
<keyword evidence="2" id="KW-1185">Reference proteome</keyword>
<evidence type="ECO:0000313" key="1">
    <source>
        <dbReference type="EMBL" id="KAF9471714.1"/>
    </source>
</evidence>